<evidence type="ECO:0000313" key="5">
    <source>
        <dbReference type="Proteomes" id="UP000233040"/>
    </source>
</evidence>
<feature type="compositionally biased region" description="Basic and acidic residues" evidence="2">
    <location>
        <begin position="1250"/>
        <end position="1264"/>
    </location>
</feature>
<dbReference type="Pfam" id="PF18755">
    <property type="entry name" value="RAMA"/>
    <property type="match status" value="1"/>
</dbReference>
<reference evidence="4" key="1">
    <citation type="submission" date="2025-08" db="UniProtKB">
        <authorList>
            <consortium name="Ensembl"/>
        </authorList>
    </citation>
    <scope>IDENTIFICATION</scope>
</reference>
<feature type="compositionally biased region" description="Polar residues" evidence="2">
    <location>
        <begin position="1621"/>
        <end position="1635"/>
    </location>
</feature>
<feature type="repeat" description="ANK" evidence="1">
    <location>
        <begin position="1155"/>
        <end position="1187"/>
    </location>
</feature>
<organism evidence="4 5">
    <name type="scientific">Cebus imitator</name>
    <name type="common">Panamanian white-faced capuchin</name>
    <name type="synonym">Cebus capucinus imitator</name>
    <dbReference type="NCBI Taxonomy" id="2715852"/>
    <lineage>
        <taxon>Eukaryota</taxon>
        <taxon>Metazoa</taxon>
        <taxon>Chordata</taxon>
        <taxon>Craniata</taxon>
        <taxon>Vertebrata</taxon>
        <taxon>Euteleostomi</taxon>
        <taxon>Mammalia</taxon>
        <taxon>Eutheria</taxon>
        <taxon>Euarchontoglires</taxon>
        <taxon>Primates</taxon>
        <taxon>Haplorrhini</taxon>
        <taxon>Platyrrhini</taxon>
        <taxon>Cebidae</taxon>
        <taxon>Cebinae</taxon>
        <taxon>Cebus</taxon>
    </lineage>
</organism>
<dbReference type="Gene3D" id="1.25.40.20">
    <property type="entry name" value="Ankyrin repeat-containing domain"/>
    <property type="match status" value="3"/>
</dbReference>
<gene>
    <name evidence="4" type="primary">ANKRD31</name>
</gene>
<keyword evidence="1" id="KW-0040">ANK repeat</keyword>
<dbReference type="InterPro" id="IPR042334">
    <property type="entry name" value="ANKRD31"/>
</dbReference>
<feature type="repeat" description="ANK" evidence="1">
    <location>
        <begin position="1188"/>
        <end position="1220"/>
    </location>
</feature>
<keyword evidence="5" id="KW-1185">Reference proteome</keyword>
<feature type="domain" description="RAMA" evidence="3">
    <location>
        <begin position="1682"/>
        <end position="1780"/>
    </location>
</feature>
<accession>A0A2K5QJA9</accession>
<dbReference type="Ensembl" id="ENSCCAT00000033426.1">
    <property type="protein sequence ID" value="ENSCCAP00000015978.1"/>
    <property type="gene ID" value="ENSCCAG00000025762.1"/>
</dbReference>
<dbReference type="PANTHER" id="PTHR24176">
    <property type="entry name" value="ANKYRIN REPEAT DOMAIN-CONTAINING PROTEIN 31-RELATED"/>
    <property type="match status" value="1"/>
</dbReference>
<name>A0A2K5QJA9_CEBIM</name>
<feature type="region of interest" description="Disordered" evidence="2">
    <location>
        <begin position="773"/>
        <end position="793"/>
    </location>
</feature>
<feature type="repeat" description="ANK" evidence="1">
    <location>
        <begin position="521"/>
        <end position="553"/>
    </location>
</feature>
<dbReference type="FunFam" id="1.25.40.20:FF:000363">
    <property type="entry name" value="Ankyrin repeat domain 31"/>
    <property type="match status" value="1"/>
</dbReference>
<dbReference type="PANTHER" id="PTHR24176:SF14">
    <property type="entry name" value="ANKYRIN REPEAT DOMAIN-CONTAINING PROTEIN 31"/>
    <property type="match status" value="1"/>
</dbReference>
<dbReference type="InterPro" id="IPR040843">
    <property type="entry name" value="RAMA"/>
</dbReference>
<proteinExistence type="predicted"/>
<evidence type="ECO:0000259" key="3">
    <source>
        <dbReference type="Pfam" id="PF18755"/>
    </source>
</evidence>
<dbReference type="InterPro" id="IPR002110">
    <property type="entry name" value="Ankyrin_rpt"/>
</dbReference>
<protein>
    <submittedName>
        <fullName evidence="4">Ankyrin repeat domain 31</fullName>
    </submittedName>
</protein>
<dbReference type="SMART" id="SM00248">
    <property type="entry name" value="ANK"/>
    <property type="match status" value="6"/>
</dbReference>
<feature type="region of interest" description="Disordered" evidence="2">
    <location>
        <begin position="1"/>
        <end position="28"/>
    </location>
</feature>
<sequence>MEEGVQAPDWDSDETMIEGSVTESDLEEEELPWRRLLFDQDTSLRSEFSLHPDTRGMCKGMPSPEIQLGFKIRKDLQEQMTENKVMPVLSKDTILQSQDETVQNQALLQTRKNCSMFIGSFPQSGLSSNHQNIEGPEPESPEVLPHMEKELSEGRYSPEVSLLSGTAITVSDTVAIKETSLIEPEKILAEPNTLFEPRKEVTLTVTAEETKDEESSLETFVSALERLLTSPESAQEERLFELVSDFDPKELMNPLSDSLSSISIHLNAWTSCHRDLQENVKDDVLPAELLEALNTLSEAKVETICHRKEGGSSLSARNECLEVEFNMSQTNEDCTQIAETLQDPNPSGLQTLAHQNITSCEPLSNNRNSNSVTNSSDQETACVLRRSSRLEKLKINKDAKYSDRIYKMPEKILPKILGCEDLTDNKSSTQNFRLQDPALMTDGKGKNMHSARFKSGQPIRKNEQFSGRKEKMKVKKILLASINRRNIFGENLVYQAALHDDADLVRHYIKQGGNVNQPSYAGWTALHEASVGGFYWTASELLKGGADVNIKGMYQITPLHDAVLNGHYKVAELLLLNGADPLFRNDDGKCALDEAKDSCMKRLLERYIPKHQKCLTLAQRNSIDPLDIEDVYQHKKPKFSSKSHICHICNENCNRQKQEHVKVNKESKDSLFININKEDVYEYYQKDSKNTKFGKSKHKQSTVNQIRSTGLRKCSIYNIKDSNTNMPKGIARRNTQHKRTQVDDVDCNPRKTLAVSPSRRINSLVTYQQHIPPTLSDLPEESREPSGITLPSVKNGLDNNIEVCSVSKETHIQNLDLSDSQEVQCLELESVDQTEAVSFPGLSLHKEIKLRLVTMDKQPHTPREQHRILHKSHENSKLVQKDESFNKWEKAFLSFVKGNSDNDDDDFSTSEKAVISKKATCSTGNKNHYNFKENLTNRKEMDFQQFVLSEDHFSQENEVKAVSLTTLPEQEAVNFSDSDNVLISEQRVANCEQCIFGPSFDHSHGNPEQNSLACMRTLSTQDVSKLTNHVELLKKPQDCIARAPTFLVNQTDTHIVEEVAKNCDTERNYIYRDQKLSYSNEPLSIVVHSQAIETTKAEKRRQNLESETICDIDSHSTDNMNKDLANISQLSQREKKEISHKPGMKTGGINKTNARGKSRLHLAARRGNLSLVKALIETGADVNLNDNAGWTPLHEASSKGSINIIVELLKAGANVNCENIDGILPLHDAVANNHLKAAEILLQNGANPNQKDKKQKSALDEADDEKMKDLLKSYGAIQTNNRDKSDGIVNEKIPAVRSKRHKQCFCDDGKPVDSPSLSYQERSRERLSAHQTLSAILQDIEEKQENLLEFEIRNPEDAEQYIEKMLKIKELMDNVLAKQKAERDDLAKKYRVSIESFKHGALREQLANLATRQKSLLAVAKKQKKISLKIQNYKNVTSLSCLSLRKLPPRSEIFSEKDSQELTSLENLEHPQSVSLSPVCGSMQETQLSLETWNYSQNTNICLNSEAVIRGEFSGNEMISKQNISDCTLDGLSKSRHSDGTEIKFSSQPVAFIGQTEYSQKENDLIEATDKDHEFCSPSLVIGKLNISETASILAKSDAHPSNVICDQDLSNYDPKRGNRKTTSQKPPRGTSESLAHQGIAALGSDTVNQMKPYLKKSVSAVPHADDSQISSSSRSGQRYTIKKPLNYSTAPKKKCIQIKDLILLGRINPGNNILEFKTQETTHKASILLNGKLKVESGQIYKNPVTWLKDLLGGNRYVTWNYAWNKVTYLGKELLKYVSEDVSILPEPNSVPQQYQHCLPEVACLDDPVQEPSKSTFEKTKFEQGTSGEPMQSIPRYLQINEILLISDQEFLPCHIMDQHWKFCVECEELTL</sequence>
<reference evidence="4" key="2">
    <citation type="submission" date="2025-09" db="UniProtKB">
        <authorList>
            <consortium name="Ensembl"/>
        </authorList>
    </citation>
    <scope>IDENTIFICATION</scope>
</reference>
<feature type="region of interest" description="Disordered" evidence="2">
    <location>
        <begin position="1131"/>
        <end position="1153"/>
    </location>
</feature>
<feature type="region of interest" description="Disordered" evidence="2">
    <location>
        <begin position="1605"/>
        <end position="1635"/>
    </location>
</feature>
<dbReference type="Proteomes" id="UP000233040">
    <property type="component" value="Unassembled WGS sequence"/>
</dbReference>
<dbReference type="Pfam" id="PF12796">
    <property type="entry name" value="Ank_2"/>
    <property type="match status" value="2"/>
</dbReference>
<feature type="repeat" description="ANK" evidence="1">
    <location>
        <begin position="554"/>
        <end position="586"/>
    </location>
</feature>
<evidence type="ECO:0000313" key="4">
    <source>
        <dbReference type="Ensembl" id="ENSCCAP00000015978.1"/>
    </source>
</evidence>
<dbReference type="PRINTS" id="PR01415">
    <property type="entry name" value="ANKYRIN"/>
</dbReference>
<dbReference type="SUPFAM" id="SSF48403">
    <property type="entry name" value="Ankyrin repeat"/>
    <property type="match status" value="2"/>
</dbReference>
<dbReference type="PROSITE" id="PS50088">
    <property type="entry name" value="ANK_REPEAT"/>
    <property type="match status" value="5"/>
</dbReference>
<evidence type="ECO:0000256" key="2">
    <source>
        <dbReference type="SAM" id="MobiDB-lite"/>
    </source>
</evidence>
<dbReference type="GeneTree" id="ENSGT00940000162618"/>
<evidence type="ECO:0000256" key="1">
    <source>
        <dbReference type="PROSITE-ProRule" id="PRU00023"/>
    </source>
</evidence>
<feature type="region of interest" description="Disordered" evidence="2">
    <location>
        <begin position="1242"/>
        <end position="1264"/>
    </location>
</feature>
<dbReference type="InterPro" id="IPR036770">
    <property type="entry name" value="Ankyrin_rpt-contain_sf"/>
</dbReference>
<feature type="repeat" description="ANK" evidence="1">
    <location>
        <begin position="1221"/>
        <end position="1253"/>
    </location>
</feature>
<dbReference type="PROSITE" id="PS50297">
    <property type="entry name" value="ANK_REP_REGION"/>
    <property type="match status" value="5"/>
</dbReference>